<name>A0ABN2QSE6_9ACTN</name>
<dbReference type="Gene3D" id="1.10.10.10">
    <property type="entry name" value="Winged helix-like DNA-binding domain superfamily/Winged helix DNA-binding domain"/>
    <property type="match status" value="1"/>
</dbReference>
<dbReference type="Pfam" id="PF09339">
    <property type="entry name" value="HTH_IclR"/>
    <property type="match status" value="1"/>
</dbReference>
<dbReference type="InterPro" id="IPR011991">
    <property type="entry name" value="ArsR-like_HTH"/>
</dbReference>
<protein>
    <submittedName>
        <fullName evidence="3">Helix-turn-helix domain-containing protein</fullName>
    </submittedName>
</protein>
<evidence type="ECO:0000256" key="1">
    <source>
        <dbReference type="SAM" id="MobiDB-lite"/>
    </source>
</evidence>
<feature type="domain" description="HTH iclR-type" evidence="2">
    <location>
        <begin position="25"/>
        <end position="69"/>
    </location>
</feature>
<dbReference type="CDD" id="cd00090">
    <property type="entry name" value="HTH_ARSR"/>
    <property type="match status" value="1"/>
</dbReference>
<accession>A0ABN2QSE6</accession>
<reference evidence="3 4" key="1">
    <citation type="journal article" date="2019" name="Int. J. Syst. Evol. Microbiol.">
        <title>The Global Catalogue of Microorganisms (GCM) 10K type strain sequencing project: providing services to taxonomists for standard genome sequencing and annotation.</title>
        <authorList>
            <consortium name="The Broad Institute Genomics Platform"/>
            <consortium name="The Broad Institute Genome Sequencing Center for Infectious Disease"/>
            <person name="Wu L."/>
            <person name="Ma J."/>
        </authorList>
    </citation>
    <scope>NUCLEOTIDE SEQUENCE [LARGE SCALE GENOMIC DNA]</scope>
    <source>
        <strain evidence="3 4">JCM 16013</strain>
    </source>
</reference>
<gene>
    <name evidence="3" type="ORF">GCM10009838_11520</name>
</gene>
<feature type="region of interest" description="Disordered" evidence="1">
    <location>
        <begin position="234"/>
        <end position="259"/>
    </location>
</feature>
<organism evidence="3 4">
    <name type="scientific">Catenulispora subtropica</name>
    <dbReference type="NCBI Taxonomy" id="450798"/>
    <lineage>
        <taxon>Bacteria</taxon>
        <taxon>Bacillati</taxon>
        <taxon>Actinomycetota</taxon>
        <taxon>Actinomycetes</taxon>
        <taxon>Catenulisporales</taxon>
        <taxon>Catenulisporaceae</taxon>
        <taxon>Catenulispora</taxon>
    </lineage>
</organism>
<dbReference type="EMBL" id="BAAAQM010000004">
    <property type="protein sequence ID" value="GAA1957236.1"/>
    <property type="molecule type" value="Genomic_DNA"/>
</dbReference>
<evidence type="ECO:0000259" key="2">
    <source>
        <dbReference type="Pfam" id="PF09339"/>
    </source>
</evidence>
<comment type="caution">
    <text evidence="3">The sequence shown here is derived from an EMBL/GenBank/DDBJ whole genome shotgun (WGS) entry which is preliminary data.</text>
</comment>
<keyword evidence="4" id="KW-1185">Reference proteome</keyword>
<sequence length="259" mass="27929">MGGMVGERSLSDPAPAAALGESRARVLELLRTAAQPLGVQDIAEQTGLHPNTARFHLDGLVEDGYAQRDTEDRDQPGRPRTVYQAVPGDAAAGLRSYRLLAEILTTLVAENVPRPEQLAREAGHAWGGYLTERPAPYERLNPPAATRRLVGILSEIGFAPQAQARDDQSPGDADGVRIELRHCPFREVAEHHRNVVCSLHLGLMQGALDVMRAPLQADRLDPFVEPSLCMAHLSPSNRNHGEDTQAPASEADPDAIGGT</sequence>
<evidence type="ECO:0000313" key="3">
    <source>
        <dbReference type="EMBL" id="GAA1957236.1"/>
    </source>
</evidence>
<dbReference type="Proteomes" id="UP001499854">
    <property type="component" value="Unassembled WGS sequence"/>
</dbReference>
<dbReference type="InterPro" id="IPR036388">
    <property type="entry name" value="WH-like_DNA-bd_sf"/>
</dbReference>
<dbReference type="SUPFAM" id="SSF46785">
    <property type="entry name" value="Winged helix' DNA-binding domain"/>
    <property type="match status" value="1"/>
</dbReference>
<evidence type="ECO:0000313" key="4">
    <source>
        <dbReference type="Proteomes" id="UP001499854"/>
    </source>
</evidence>
<dbReference type="InterPro" id="IPR036390">
    <property type="entry name" value="WH_DNA-bd_sf"/>
</dbReference>
<proteinExistence type="predicted"/>
<dbReference type="InterPro" id="IPR005471">
    <property type="entry name" value="Tscrpt_reg_IclR_N"/>
</dbReference>